<dbReference type="PROSITE" id="PS50157">
    <property type="entry name" value="ZINC_FINGER_C2H2_2"/>
    <property type="match status" value="1"/>
</dbReference>
<dbReference type="AlphaFoldDB" id="A0A7R9L401"/>
<dbReference type="InterPro" id="IPR013087">
    <property type="entry name" value="Znf_C2H2_type"/>
</dbReference>
<dbReference type="Gene3D" id="3.30.160.60">
    <property type="entry name" value="Classic Zinc Finger"/>
    <property type="match status" value="1"/>
</dbReference>
<dbReference type="Proteomes" id="UP000759131">
    <property type="component" value="Unassembled WGS sequence"/>
</dbReference>
<reference evidence="3" key="1">
    <citation type="submission" date="2020-11" db="EMBL/GenBank/DDBJ databases">
        <authorList>
            <person name="Tran Van P."/>
        </authorList>
    </citation>
    <scope>NUCLEOTIDE SEQUENCE</scope>
</reference>
<keyword evidence="1" id="KW-0863">Zinc-finger</keyword>
<evidence type="ECO:0000256" key="1">
    <source>
        <dbReference type="PROSITE-ProRule" id="PRU00042"/>
    </source>
</evidence>
<organism evidence="3">
    <name type="scientific">Medioppia subpectinata</name>
    <dbReference type="NCBI Taxonomy" id="1979941"/>
    <lineage>
        <taxon>Eukaryota</taxon>
        <taxon>Metazoa</taxon>
        <taxon>Ecdysozoa</taxon>
        <taxon>Arthropoda</taxon>
        <taxon>Chelicerata</taxon>
        <taxon>Arachnida</taxon>
        <taxon>Acari</taxon>
        <taxon>Acariformes</taxon>
        <taxon>Sarcoptiformes</taxon>
        <taxon>Oribatida</taxon>
        <taxon>Brachypylina</taxon>
        <taxon>Oppioidea</taxon>
        <taxon>Oppiidae</taxon>
        <taxon>Medioppia</taxon>
    </lineage>
</organism>
<keyword evidence="1" id="KW-0479">Metal-binding</keyword>
<proteinExistence type="predicted"/>
<evidence type="ECO:0000259" key="2">
    <source>
        <dbReference type="PROSITE" id="PS50157"/>
    </source>
</evidence>
<evidence type="ECO:0000313" key="3">
    <source>
        <dbReference type="EMBL" id="CAD7634717.1"/>
    </source>
</evidence>
<sequence>MSDTEVEAPPPPPTREERNRWLFDCKRCYGKFPTKQALSEHLSRRLFKCPFRCKQTFVHKDELKTHEKVCANRLKNSSFDCYKIYNM</sequence>
<evidence type="ECO:0000313" key="4">
    <source>
        <dbReference type="Proteomes" id="UP000759131"/>
    </source>
</evidence>
<accession>A0A7R9L401</accession>
<protein>
    <recommendedName>
        <fullName evidence="2">C2H2-type domain-containing protein</fullName>
    </recommendedName>
</protein>
<dbReference type="EMBL" id="CAJPIZ010015197">
    <property type="protein sequence ID" value="CAG2115147.1"/>
    <property type="molecule type" value="Genomic_DNA"/>
</dbReference>
<keyword evidence="4" id="KW-1185">Reference proteome</keyword>
<gene>
    <name evidence="3" type="ORF">OSB1V03_LOCUS15112</name>
</gene>
<dbReference type="EMBL" id="OC869772">
    <property type="protein sequence ID" value="CAD7634717.1"/>
    <property type="molecule type" value="Genomic_DNA"/>
</dbReference>
<name>A0A7R9L401_9ACAR</name>
<feature type="domain" description="C2H2-type" evidence="2">
    <location>
        <begin position="47"/>
        <end position="69"/>
    </location>
</feature>
<dbReference type="OrthoDB" id="6474028at2759"/>
<keyword evidence="1" id="KW-0862">Zinc</keyword>
<dbReference type="GO" id="GO:0008270">
    <property type="term" value="F:zinc ion binding"/>
    <property type="evidence" value="ECO:0007669"/>
    <property type="project" value="UniProtKB-KW"/>
</dbReference>